<reference evidence="2" key="1">
    <citation type="submission" date="2016-10" db="EMBL/GenBank/DDBJ databases">
        <authorList>
            <person name="Varghese N."/>
            <person name="Submissions S."/>
        </authorList>
    </citation>
    <scope>NUCLEOTIDE SEQUENCE [LARGE SCALE GENOMIC DNA]</scope>
    <source>
        <strain evidence="2">LMG 24000</strain>
    </source>
</reference>
<keyword evidence="2" id="KW-1185">Reference proteome</keyword>
<name>A0A1H4HTW6_9BURK</name>
<gene>
    <name evidence="1" type="ORF">SAMN05192564_1169</name>
</gene>
<organism evidence="1 2">
    <name type="scientific">Paraburkholderia sartisoli</name>
    <dbReference type="NCBI Taxonomy" id="83784"/>
    <lineage>
        <taxon>Bacteria</taxon>
        <taxon>Pseudomonadati</taxon>
        <taxon>Pseudomonadota</taxon>
        <taxon>Betaproteobacteria</taxon>
        <taxon>Burkholderiales</taxon>
        <taxon>Burkholderiaceae</taxon>
        <taxon>Paraburkholderia</taxon>
    </lineage>
</organism>
<dbReference type="AlphaFoldDB" id="A0A1H4HTW6"/>
<proteinExistence type="predicted"/>
<accession>A0A1H4HTW6</accession>
<dbReference type="STRING" id="83784.SAMN05192564_1169"/>
<dbReference type="RefSeq" id="WP_090538262.1">
    <property type="nucleotide sequence ID" value="NZ_FNRQ01000016.1"/>
</dbReference>
<protein>
    <submittedName>
        <fullName evidence="1">Uncharacterized protein</fullName>
    </submittedName>
</protein>
<sequence length="131" mass="14805">MEQDIVEQIMLTLRHAGEHKRLVSCQRFHALFDVTDSLVSRYAALEEAVARLAGESGVDYAALLALDNGLAGNEFYVRFRRTRFGDYLALLGSQMNEHSLKKKRCLVEAERARVFDNAIQQRQNFAATEAA</sequence>
<evidence type="ECO:0000313" key="2">
    <source>
        <dbReference type="Proteomes" id="UP000198638"/>
    </source>
</evidence>
<dbReference type="EMBL" id="FNRQ01000016">
    <property type="protein sequence ID" value="SEB24920.1"/>
    <property type="molecule type" value="Genomic_DNA"/>
</dbReference>
<evidence type="ECO:0000313" key="1">
    <source>
        <dbReference type="EMBL" id="SEB24920.1"/>
    </source>
</evidence>
<dbReference type="OrthoDB" id="9006727at2"/>
<dbReference type="Proteomes" id="UP000198638">
    <property type="component" value="Unassembled WGS sequence"/>
</dbReference>